<dbReference type="Pfam" id="PF01408">
    <property type="entry name" value="GFO_IDH_MocA"/>
    <property type="match status" value="1"/>
</dbReference>
<dbReference type="Gene3D" id="3.30.360.10">
    <property type="entry name" value="Dihydrodipicolinate Reductase, domain 2"/>
    <property type="match status" value="1"/>
</dbReference>
<dbReference type="KEGG" id="surl:BI350_13815"/>
<sequence length="305" mass="35279">MDKQKCVVIGYGSIGQRHTRILNELGHRVAVVSRRKVDYPYLYSDIKNALLKEEPKYIVIANETSEHEVVLNRLADLGYKNKILVEKPLYPGNNNQLDFASLFVGYNLRFHPLVQKLAEKIRKLQIVSVQCYVGQYLPTWRPGTDYTKSYSASRSKGGGVLRDLSHELDYLQFLFGEWQEMTALGGKFSDLNIESEDHFTFIYKTKNVPIVTLQMNYLDHLTQRSLIINTNTETYKVDFNNNTLQINGEILQFETGRDDTYRNQHMAVLNGKNEFLCTYEEGLNIVKMIEMAELASREKVWVSNE</sequence>
<evidence type="ECO:0000313" key="3">
    <source>
        <dbReference type="EMBL" id="AOV08501.1"/>
    </source>
</evidence>
<dbReference type="AlphaFoldDB" id="A0A1D8JIF9"/>
<evidence type="ECO:0000259" key="1">
    <source>
        <dbReference type="Pfam" id="PF01408"/>
    </source>
</evidence>
<dbReference type="GO" id="GO:0000166">
    <property type="term" value="F:nucleotide binding"/>
    <property type="evidence" value="ECO:0007669"/>
    <property type="project" value="InterPro"/>
</dbReference>
<gene>
    <name evidence="3" type="ORF">BI350_13815</name>
</gene>
<dbReference type="Pfam" id="PF22725">
    <property type="entry name" value="GFO_IDH_MocA_C3"/>
    <property type="match status" value="1"/>
</dbReference>
<proteinExistence type="predicted"/>
<dbReference type="Proteomes" id="UP000185746">
    <property type="component" value="Chromosome"/>
</dbReference>
<name>A0A1D8JIF9_9BACL</name>
<dbReference type="InterPro" id="IPR036291">
    <property type="entry name" value="NAD(P)-bd_dom_sf"/>
</dbReference>
<dbReference type="RefSeq" id="WP_075528667.1">
    <property type="nucleotide sequence ID" value="NZ_CP017560.1"/>
</dbReference>
<dbReference type="EMBL" id="CP017560">
    <property type="protein sequence ID" value="AOV08501.1"/>
    <property type="molecule type" value="Genomic_DNA"/>
</dbReference>
<dbReference type="PANTHER" id="PTHR43377:SF1">
    <property type="entry name" value="BILIVERDIN REDUCTASE A"/>
    <property type="match status" value="1"/>
</dbReference>
<feature type="domain" description="Gfo/Idh/MocA-like oxidoreductase N-terminal" evidence="1">
    <location>
        <begin position="5"/>
        <end position="89"/>
    </location>
</feature>
<dbReference type="SUPFAM" id="SSF51735">
    <property type="entry name" value="NAD(P)-binding Rossmann-fold domains"/>
    <property type="match status" value="1"/>
</dbReference>
<feature type="domain" description="GFO/IDH/MocA-like oxidoreductase" evidence="2">
    <location>
        <begin position="126"/>
        <end position="225"/>
    </location>
</feature>
<dbReference type="Gene3D" id="3.40.50.720">
    <property type="entry name" value="NAD(P)-binding Rossmann-like Domain"/>
    <property type="match status" value="1"/>
</dbReference>
<organism evidence="3 4">
    <name type="scientific">Sporosarcina ureilytica</name>
    <dbReference type="NCBI Taxonomy" id="298596"/>
    <lineage>
        <taxon>Bacteria</taxon>
        <taxon>Bacillati</taxon>
        <taxon>Bacillota</taxon>
        <taxon>Bacilli</taxon>
        <taxon>Bacillales</taxon>
        <taxon>Caryophanaceae</taxon>
        <taxon>Sporosarcina</taxon>
    </lineage>
</organism>
<protein>
    <submittedName>
        <fullName evidence="3">Oxidoreductase</fullName>
    </submittedName>
</protein>
<keyword evidence="4" id="KW-1185">Reference proteome</keyword>
<evidence type="ECO:0000313" key="4">
    <source>
        <dbReference type="Proteomes" id="UP000185746"/>
    </source>
</evidence>
<dbReference type="InterPro" id="IPR000683">
    <property type="entry name" value="Gfo/Idh/MocA-like_OxRdtase_N"/>
</dbReference>
<dbReference type="InterPro" id="IPR055170">
    <property type="entry name" value="GFO_IDH_MocA-like_dom"/>
</dbReference>
<reference evidence="3 4" key="1">
    <citation type="submission" date="2016-09" db="EMBL/GenBank/DDBJ databases">
        <title>Complete genome sequence of the Lysinibacillus sphaericus LMG 22257, a specie of Bacillus with ureolytic activity that can effectively biodeposit calcium carbonate.</title>
        <authorList>
            <person name="Yan W."/>
        </authorList>
    </citation>
    <scope>NUCLEOTIDE SEQUENCE [LARGE SCALE GENOMIC DNA]</scope>
    <source>
        <strain evidence="3 4">LMG 22257</strain>
    </source>
</reference>
<accession>A0A1D8JIF9</accession>
<dbReference type="InterPro" id="IPR051450">
    <property type="entry name" value="Gfo/Idh/MocA_Oxidoreductases"/>
</dbReference>
<dbReference type="SUPFAM" id="SSF55347">
    <property type="entry name" value="Glyceraldehyde-3-phosphate dehydrogenase-like, C-terminal domain"/>
    <property type="match status" value="1"/>
</dbReference>
<dbReference type="PANTHER" id="PTHR43377">
    <property type="entry name" value="BILIVERDIN REDUCTASE A"/>
    <property type="match status" value="1"/>
</dbReference>
<evidence type="ECO:0000259" key="2">
    <source>
        <dbReference type="Pfam" id="PF22725"/>
    </source>
</evidence>